<organism evidence="2 3">
    <name type="scientific">Herpetosiphon gulosus</name>
    <dbReference type="NCBI Taxonomy" id="1973496"/>
    <lineage>
        <taxon>Bacteria</taxon>
        <taxon>Bacillati</taxon>
        <taxon>Chloroflexota</taxon>
        <taxon>Chloroflexia</taxon>
        <taxon>Herpetosiphonales</taxon>
        <taxon>Herpetosiphonaceae</taxon>
        <taxon>Herpetosiphon</taxon>
    </lineage>
</organism>
<dbReference type="Pfam" id="PF06013">
    <property type="entry name" value="WXG100"/>
    <property type="match status" value="1"/>
</dbReference>
<dbReference type="Proteomes" id="UP001428290">
    <property type="component" value="Unassembled WGS sequence"/>
</dbReference>
<proteinExistence type="predicted"/>
<dbReference type="RefSeq" id="WP_345719984.1">
    <property type="nucleotide sequence ID" value="NZ_BAABRU010000001.1"/>
</dbReference>
<dbReference type="InterPro" id="IPR028946">
    <property type="entry name" value="Ntox44"/>
</dbReference>
<comment type="caution">
    <text evidence="2">The sequence shown here is derived from an EMBL/GenBank/DDBJ whole genome shotgun (WGS) entry which is preliminary data.</text>
</comment>
<feature type="domain" description="Bacterial toxin 44" evidence="1">
    <location>
        <begin position="198"/>
        <end position="298"/>
    </location>
</feature>
<evidence type="ECO:0000313" key="2">
    <source>
        <dbReference type="EMBL" id="GAA5526333.1"/>
    </source>
</evidence>
<dbReference type="SUPFAM" id="SSF140453">
    <property type="entry name" value="EsxAB dimer-like"/>
    <property type="match status" value="1"/>
</dbReference>
<dbReference type="InterPro" id="IPR036689">
    <property type="entry name" value="ESAT-6-like_sf"/>
</dbReference>
<gene>
    <name evidence="2" type="ORF">Hgul01_00105</name>
</gene>
<dbReference type="NCBIfam" id="TIGR03930">
    <property type="entry name" value="WXG100_ESAT6"/>
    <property type="match status" value="1"/>
</dbReference>
<dbReference type="Gene3D" id="1.10.287.1060">
    <property type="entry name" value="ESAT-6-like"/>
    <property type="match status" value="1"/>
</dbReference>
<keyword evidence="3" id="KW-1185">Reference proteome</keyword>
<dbReference type="InterPro" id="IPR010310">
    <property type="entry name" value="T7SS_ESAT-6-like"/>
</dbReference>
<sequence>MTAEIVQAQFEQLEQIASRFNRQAEQSELITQSIRQVHDALVGGQWQGDAAKAFANEMQSNVFPAFSRLTTALRESQSVTLQIKNLMRQAEEEAARLFQGPLTEGDAAAKTGGVQVEANTTQFVAQATPTPTPPADPNNYDRFDQTLQYMHQEMITNAQSETVAMIKSLLDSFRNPQWYDYLGGGNPGDKLIAALAMWAAKVHSGGDWDHKPKLNDLLDLDGDPSTNADNDFYFPIRGDQTNEYYYDIWSNIHYGYVGAAAGFETSTLQDGANLGDAFTGTNDPGDVLTVQIGIDLWNKYGTSMTSEQLHAEILAHRDELVNLDKTTSGKNQR</sequence>
<reference evidence="2 3" key="1">
    <citation type="submission" date="2024-02" db="EMBL/GenBank/DDBJ databases">
        <title>Herpetosiphon gulosus NBRC 112829.</title>
        <authorList>
            <person name="Ichikawa N."/>
            <person name="Katano-Makiyama Y."/>
            <person name="Hidaka K."/>
        </authorList>
    </citation>
    <scope>NUCLEOTIDE SEQUENCE [LARGE SCALE GENOMIC DNA]</scope>
    <source>
        <strain evidence="2 3">NBRC 112829</strain>
    </source>
</reference>
<evidence type="ECO:0000313" key="3">
    <source>
        <dbReference type="Proteomes" id="UP001428290"/>
    </source>
</evidence>
<evidence type="ECO:0000259" key="1">
    <source>
        <dbReference type="Pfam" id="PF15607"/>
    </source>
</evidence>
<name>A0ABP9WUR7_9CHLR</name>
<protein>
    <recommendedName>
        <fullName evidence="1">Bacterial toxin 44 domain-containing protein</fullName>
    </recommendedName>
</protein>
<dbReference type="Pfam" id="PF15607">
    <property type="entry name" value="Ntox44"/>
    <property type="match status" value="1"/>
</dbReference>
<accession>A0ABP9WUR7</accession>
<dbReference type="EMBL" id="BAABRU010000001">
    <property type="protein sequence ID" value="GAA5526333.1"/>
    <property type="molecule type" value="Genomic_DNA"/>
</dbReference>